<dbReference type="PANTHER" id="PTHR30328">
    <property type="entry name" value="TRANSCRIPTIONAL REPRESSOR"/>
    <property type="match status" value="1"/>
</dbReference>
<dbReference type="GO" id="GO:0003677">
    <property type="term" value="F:DNA binding"/>
    <property type="evidence" value="ECO:0007669"/>
    <property type="project" value="UniProtKB-UniRule"/>
</dbReference>
<dbReference type="AlphaFoldDB" id="A0A1P8K5H1"/>
<evidence type="ECO:0000313" key="4">
    <source>
        <dbReference type="EMBL" id="APW41161.1"/>
    </source>
</evidence>
<dbReference type="GO" id="GO:0045892">
    <property type="term" value="P:negative regulation of DNA-templated transcription"/>
    <property type="evidence" value="ECO:0007669"/>
    <property type="project" value="InterPro"/>
</dbReference>
<evidence type="ECO:0000256" key="1">
    <source>
        <dbReference type="ARBA" id="ARBA00023125"/>
    </source>
</evidence>
<dbReference type="Gene3D" id="1.10.357.10">
    <property type="entry name" value="Tetracycline Repressor, domain 2"/>
    <property type="match status" value="1"/>
</dbReference>
<dbReference type="Gene3D" id="1.10.10.60">
    <property type="entry name" value="Homeodomain-like"/>
    <property type="match status" value="1"/>
</dbReference>
<dbReference type="SUPFAM" id="SSF46689">
    <property type="entry name" value="Homeodomain-like"/>
    <property type="match status" value="1"/>
</dbReference>
<dbReference type="RefSeq" id="WP_029706363.1">
    <property type="nucleotide sequence ID" value="NZ_CP019239.1"/>
</dbReference>
<accession>A0A1P8K5H1</accession>
<name>A0A1P8K5H1_9BURK</name>
<dbReference type="SUPFAM" id="SSF48498">
    <property type="entry name" value="Tetracyclin repressor-like, C-terminal domain"/>
    <property type="match status" value="1"/>
</dbReference>
<reference evidence="4 5" key="1">
    <citation type="submission" date="2017-01" db="EMBL/GenBank/DDBJ databases">
        <authorList>
            <person name="Mah S.A."/>
            <person name="Swanson W.J."/>
            <person name="Moy G.W."/>
            <person name="Vacquier V.D."/>
        </authorList>
    </citation>
    <scope>NUCLEOTIDE SEQUENCE [LARGE SCALE GENOMIC DNA]</scope>
    <source>
        <strain evidence="4 5">DSM 22694</strain>
    </source>
</reference>
<evidence type="ECO:0000313" key="5">
    <source>
        <dbReference type="Proteomes" id="UP000186110"/>
    </source>
</evidence>
<dbReference type="Pfam" id="PF00440">
    <property type="entry name" value="TetR_N"/>
    <property type="match status" value="1"/>
</dbReference>
<feature type="domain" description="HTH tetR-type" evidence="3">
    <location>
        <begin position="14"/>
        <end position="74"/>
    </location>
</feature>
<proteinExistence type="predicted"/>
<dbReference type="STRING" id="1484693.RS694_00440"/>
<feature type="DNA-binding region" description="H-T-H motif" evidence="2">
    <location>
        <begin position="37"/>
        <end position="56"/>
    </location>
</feature>
<keyword evidence="5" id="KW-1185">Reference proteome</keyword>
<dbReference type="PROSITE" id="PS50977">
    <property type="entry name" value="HTH_TETR_2"/>
    <property type="match status" value="1"/>
</dbReference>
<gene>
    <name evidence="4" type="ORF">RS694_00440</name>
</gene>
<dbReference type="KEGG" id="rsb:RS694_00440"/>
<dbReference type="PANTHER" id="PTHR30328:SF54">
    <property type="entry name" value="HTH-TYPE TRANSCRIPTIONAL REPRESSOR SCO4008"/>
    <property type="match status" value="1"/>
</dbReference>
<dbReference type="InterPro" id="IPR009057">
    <property type="entry name" value="Homeodomain-like_sf"/>
</dbReference>
<dbReference type="Pfam" id="PF08362">
    <property type="entry name" value="TetR_C_3"/>
    <property type="match status" value="1"/>
</dbReference>
<dbReference type="InterPro" id="IPR001647">
    <property type="entry name" value="HTH_TetR"/>
</dbReference>
<dbReference type="eggNOG" id="COG1309">
    <property type="taxonomic scope" value="Bacteria"/>
</dbReference>
<dbReference type="InterPro" id="IPR013573">
    <property type="entry name" value="Tscrpt_reg_YcdC_C"/>
</dbReference>
<dbReference type="InterPro" id="IPR036271">
    <property type="entry name" value="Tet_transcr_reg_TetR-rel_C_sf"/>
</dbReference>
<keyword evidence="1 2" id="KW-0238">DNA-binding</keyword>
<evidence type="ECO:0000259" key="3">
    <source>
        <dbReference type="PROSITE" id="PS50977"/>
    </source>
</evidence>
<protein>
    <submittedName>
        <fullName evidence="4">TetR family transcriptional regulator</fullName>
    </submittedName>
</protein>
<dbReference type="Proteomes" id="UP000186110">
    <property type="component" value="Chromosome"/>
</dbReference>
<evidence type="ECO:0000256" key="2">
    <source>
        <dbReference type="PROSITE-ProRule" id="PRU00335"/>
    </source>
</evidence>
<organism evidence="4 5">
    <name type="scientific">Rhodoferax saidenbachensis</name>
    <dbReference type="NCBI Taxonomy" id="1484693"/>
    <lineage>
        <taxon>Bacteria</taxon>
        <taxon>Pseudomonadati</taxon>
        <taxon>Pseudomonadota</taxon>
        <taxon>Betaproteobacteria</taxon>
        <taxon>Burkholderiales</taxon>
        <taxon>Comamonadaceae</taxon>
        <taxon>Rhodoferax</taxon>
    </lineage>
</organism>
<dbReference type="EMBL" id="CP019239">
    <property type="protein sequence ID" value="APW41161.1"/>
    <property type="molecule type" value="Genomic_DNA"/>
</dbReference>
<dbReference type="PRINTS" id="PR00455">
    <property type="entry name" value="HTHTETR"/>
</dbReference>
<dbReference type="InterPro" id="IPR050109">
    <property type="entry name" value="HTH-type_TetR-like_transc_reg"/>
</dbReference>
<sequence length="208" mass="22519">MNKVADASKGLIRQTNEALILSAAEKVFARAGFAGATMAAIAEGSGLPKANLHYYFGSKDVLYREVLARILNDWLVPTHGITQDADPRAALEQYIRAKMALSAQRPDGSKVFANELLHGAPVVKALLATELRRLIREKAAVVQAWVEAGRMAPVDGIHLFFTIWAATQTYADFDVQVGAVLGRETLTAKDHARATEHVVSLILRGCGL</sequence>